<evidence type="ECO:0000313" key="3">
    <source>
        <dbReference type="Proteomes" id="UP000008825"/>
    </source>
</evidence>
<dbReference type="InterPro" id="IPR043519">
    <property type="entry name" value="NT_sf"/>
</dbReference>
<evidence type="ECO:0000313" key="2">
    <source>
        <dbReference type="EMBL" id="ACH38493.1"/>
    </source>
</evidence>
<keyword evidence="2" id="KW-0808">Transferase</keyword>
<dbReference type="GO" id="GO:0016740">
    <property type="term" value="F:transferase activity"/>
    <property type="evidence" value="ECO:0007669"/>
    <property type="project" value="UniProtKB-KW"/>
</dbReference>
<dbReference type="RefSeq" id="WP_012529905.1">
    <property type="nucleotide sequence ID" value="NC_011146.1"/>
</dbReference>
<dbReference type="SUPFAM" id="SSF81301">
    <property type="entry name" value="Nucleotidyltransferase"/>
    <property type="match status" value="1"/>
</dbReference>
<dbReference type="InterPro" id="IPR041633">
    <property type="entry name" value="Polbeta"/>
</dbReference>
<dbReference type="Gene3D" id="3.30.460.10">
    <property type="entry name" value="Beta Polymerase, domain 2"/>
    <property type="match status" value="1"/>
</dbReference>
<feature type="domain" description="Polymerase beta nucleotidyltransferase" evidence="1">
    <location>
        <begin position="11"/>
        <end position="100"/>
    </location>
</feature>
<dbReference type="eggNOG" id="COG1708">
    <property type="taxonomic scope" value="Bacteria"/>
</dbReference>
<dbReference type="EMBL" id="CP001124">
    <property type="protein sequence ID" value="ACH38493.1"/>
    <property type="molecule type" value="Genomic_DNA"/>
</dbReference>
<reference evidence="2 3" key="1">
    <citation type="submission" date="2008-07" db="EMBL/GenBank/DDBJ databases">
        <title>Complete sequence of Geobacter bemidjiensis BEM.</title>
        <authorList>
            <consortium name="US DOE Joint Genome Institute"/>
            <person name="Lucas S."/>
            <person name="Copeland A."/>
            <person name="Lapidus A."/>
            <person name="Glavina del Rio T."/>
            <person name="Dalin E."/>
            <person name="Tice H."/>
            <person name="Bruce D."/>
            <person name="Goodwin L."/>
            <person name="Pitluck S."/>
            <person name="Kiss H."/>
            <person name="Brettin T."/>
            <person name="Detter J.C."/>
            <person name="Han C."/>
            <person name="Kuske C.R."/>
            <person name="Schmutz J."/>
            <person name="Larimer F."/>
            <person name="Land M."/>
            <person name="Hauser L."/>
            <person name="Kyrpides N."/>
            <person name="Lykidis A."/>
            <person name="Lovley D."/>
            <person name="Richardson P."/>
        </authorList>
    </citation>
    <scope>NUCLEOTIDE SEQUENCE [LARGE SCALE GENOMIC DNA]</scope>
    <source>
        <strain evidence="3">ATCC BAA-1014 / DSM 16622 / JCM 12645 / Bem</strain>
    </source>
</reference>
<proteinExistence type="predicted"/>
<evidence type="ECO:0000259" key="1">
    <source>
        <dbReference type="Pfam" id="PF18765"/>
    </source>
</evidence>
<dbReference type="STRING" id="404380.Gbem_1475"/>
<reference evidence="2 3" key="2">
    <citation type="journal article" date="2010" name="BMC Genomics">
        <title>The genome of Geobacter bemidjiensis, exemplar for the subsurface clade of Geobacter species that predominate in Fe(III)-reducing subsurface environments.</title>
        <authorList>
            <person name="Aklujkar M."/>
            <person name="Young N.D."/>
            <person name="Holmes D."/>
            <person name="Chavan M."/>
            <person name="Risso C."/>
            <person name="Kiss H.E."/>
            <person name="Han C.S."/>
            <person name="Land M.L."/>
            <person name="Lovley D.R."/>
        </authorList>
    </citation>
    <scope>NUCLEOTIDE SEQUENCE [LARGE SCALE GENOMIC DNA]</scope>
    <source>
        <strain evidence="3">ATCC BAA-1014 / DSM 16622 / JCM 12645 / Bem</strain>
    </source>
</reference>
<dbReference type="AlphaFoldDB" id="B5E7V7"/>
<protein>
    <submittedName>
        <fullName evidence="2">Nucleotidyltransferase</fullName>
    </submittedName>
</protein>
<organism evidence="2 3">
    <name type="scientific">Citrifermentans bemidjiense (strain ATCC BAA-1014 / DSM 16622 / JCM 12645 / Bem)</name>
    <name type="common">Geobacter bemidjiensis</name>
    <dbReference type="NCBI Taxonomy" id="404380"/>
    <lineage>
        <taxon>Bacteria</taxon>
        <taxon>Pseudomonadati</taxon>
        <taxon>Thermodesulfobacteriota</taxon>
        <taxon>Desulfuromonadia</taxon>
        <taxon>Geobacterales</taxon>
        <taxon>Geobacteraceae</taxon>
        <taxon>Citrifermentans</taxon>
    </lineage>
</organism>
<dbReference type="Proteomes" id="UP000008825">
    <property type="component" value="Chromosome"/>
</dbReference>
<keyword evidence="3" id="KW-1185">Reference proteome</keyword>
<dbReference type="Pfam" id="PF18765">
    <property type="entry name" value="Polbeta"/>
    <property type="match status" value="1"/>
</dbReference>
<dbReference type="OrthoDB" id="9803106at2"/>
<name>B5E7V7_CITBB</name>
<dbReference type="HOGENOM" id="CLU_130257_5_1_7"/>
<gene>
    <name evidence="2" type="ordered locus">Gbem_1475</name>
</gene>
<sequence>MPYGLSDDTIERICSVLSRHPAIEKAILYGSRAKGNFKPGSDIDLTLSGDALTSGELGSIAEELDDLLLPYKIDLSLFARLNHAELTEHIERVGVVFYQR</sequence>
<accession>B5E7V7</accession>
<dbReference type="KEGG" id="gbm:Gbem_1475"/>
<dbReference type="CDD" id="cd05403">
    <property type="entry name" value="NT_KNTase_like"/>
    <property type="match status" value="1"/>
</dbReference>